<dbReference type="CDD" id="cd04301">
    <property type="entry name" value="NAT_SF"/>
    <property type="match status" value="1"/>
</dbReference>
<reference evidence="2 3" key="1">
    <citation type="journal article" date="2019" name="Int. J. Syst. Evol. Microbiol.">
        <title>The Global Catalogue of Microorganisms (GCM) 10K type strain sequencing project: providing services to taxonomists for standard genome sequencing and annotation.</title>
        <authorList>
            <consortium name="The Broad Institute Genomics Platform"/>
            <consortium name="The Broad Institute Genome Sequencing Center for Infectious Disease"/>
            <person name="Wu L."/>
            <person name="Ma J."/>
        </authorList>
    </citation>
    <scope>NUCLEOTIDE SEQUENCE [LARGE SCALE GENOMIC DNA]</scope>
    <source>
        <strain evidence="2 3">JCM 10367</strain>
    </source>
</reference>
<dbReference type="InterPro" id="IPR000182">
    <property type="entry name" value="GNAT_dom"/>
</dbReference>
<dbReference type="InterPro" id="IPR016181">
    <property type="entry name" value="Acyl_CoA_acyltransferase"/>
</dbReference>
<keyword evidence="3" id="KW-1185">Reference proteome</keyword>
<dbReference type="EMBL" id="BAAAGU010000083">
    <property type="protein sequence ID" value="GAA0668871.1"/>
    <property type="molecule type" value="Genomic_DNA"/>
</dbReference>
<sequence>MVDPDRSGRGYGRALAEHVLAEAAAAGYRGMVFNAVVETNPAVKLWTSLGFDIIGTVPEAFEHPRHGLVGLHIMYRRL</sequence>
<dbReference type="PROSITE" id="PS51186">
    <property type="entry name" value="GNAT"/>
    <property type="match status" value="1"/>
</dbReference>
<accession>A0ABN1HV58</accession>
<dbReference type="SUPFAM" id="SSF55729">
    <property type="entry name" value="Acyl-CoA N-acyltransferases (Nat)"/>
    <property type="match status" value="1"/>
</dbReference>
<name>A0ABN1HV58_9ACTN</name>
<feature type="domain" description="N-acetyltransferase" evidence="1">
    <location>
        <begin position="1"/>
        <end position="78"/>
    </location>
</feature>
<dbReference type="PANTHER" id="PTHR43138">
    <property type="entry name" value="ACETYLTRANSFERASE, GNAT FAMILY"/>
    <property type="match status" value="1"/>
</dbReference>
<dbReference type="Pfam" id="PF00583">
    <property type="entry name" value="Acetyltransf_1"/>
    <property type="match status" value="1"/>
</dbReference>
<protein>
    <recommendedName>
        <fullName evidence="1">N-acetyltransferase domain-containing protein</fullName>
    </recommendedName>
</protein>
<comment type="caution">
    <text evidence="2">The sequence shown here is derived from an EMBL/GenBank/DDBJ whole genome shotgun (WGS) entry which is preliminary data.</text>
</comment>
<proteinExistence type="predicted"/>
<evidence type="ECO:0000259" key="1">
    <source>
        <dbReference type="PROSITE" id="PS51186"/>
    </source>
</evidence>
<dbReference type="PANTHER" id="PTHR43138:SF1">
    <property type="entry name" value="N-ACETYLTRANSFERASE ACA1"/>
    <property type="match status" value="1"/>
</dbReference>
<gene>
    <name evidence="2" type="ORF">GCM10009535_55920</name>
</gene>
<evidence type="ECO:0000313" key="2">
    <source>
        <dbReference type="EMBL" id="GAA0668871.1"/>
    </source>
</evidence>
<dbReference type="InterPro" id="IPR052742">
    <property type="entry name" value="Mito_N-acetyltransferase"/>
</dbReference>
<evidence type="ECO:0000313" key="3">
    <source>
        <dbReference type="Proteomes" id="UP001500724"/>
    </source>
</evidence>
<organism evidence="2 3">
    <name type="scientific">Streptomyces thermocarboxydovorans</name>
    <dbReference type="NCBI Taxonomy" id="59298"/>
    <lineage>
        <taxon>Bacteria</taxon>
        <taxon>Bacillati</taxon>
        <taxon>Actinomycetota</taxon>
        <taxon>Actinomycetes</taxon>
        <taxon>Kitasatosporales</taxon>
        <taxon>Streptomycetaceae</taxon>
        <taxon>Streptomyces</taxon>
    </lineage>
</organism>
<dbReference type="Gene3D" id="3.40.630.30">
    <property type="match status" value="1"/>
</dbReference>
<dbReference type="Proteomes" id="UP001500724">
    <property type="component" value="Unassembled WGS sequence"/>
</dbReference>